<gene>
    <name evidence="2" type="ORF">Dace_1742</name>
</gene>
<proteinExistence type="predicted"/>
<dbReference type="GO" id="GO:0035438">
    <property type="term" value="F:cyclic-di-GMP binding"/>
    <property type="evidence" value="ECO:0007669"/>
    <property type="project" value="InterPro"/>
</dbReference>
<evidence type="ECO:0000313" key="2">
    <source>
        <dbReference type="EMBL" id="EAT16278.1"/>
    </source>
</evidence>
<dbReference type="RefSeq" id="WP_005999565.1">
    <property type="nucleotide sequence ID" value="NZ_AAEW02000006.1"/>
</dbReference>
<accession>Q1K0T0</accession>
<dbReference type="InterPro" id="IPR009875">
    <property type="entry name" value="PilZ_domain"/>
</dbReference>
<protein>
    <submittedName>
        <fullName evidence="2">Type IV pilus assembly PilZ</fullName>
    </submittedName>
</protein>
<reference evidence="2" key="2">
    <citation type="submission" date="2006-05" db="EMBL/GenBank/DDBJ databases">
        <title>Sequencing of the draft genome and assembly of Desulfuromonas acetoxidans DSM 684.</title>
        <authorList>
            <consortium name="US DOE Joint Genome Institute (JGI-PGF)"/>
            <person name="Copeland A."/>
            <person name="Lucas S."/>
            <person name="Lapidus A."/>
            <person name="Barry K."/>
            <person name="Detter J.C."/>
            <person name="Glavina del Rio T."/>
            <person name="Hammon N."/>
            <person name="Israni S."/>
            <person name="Dalin E."/>
            <person name="Tice H."/>
            <person name="Bruce D."/>
            <person name="Pitluck S."/>
            <person name="Richardson P."/>
        </authorList>
    </citation>
    <scope>NUCLEOTIDE SEQUENCE [LARGE SCALE GENOMIC DNA]</scope>
    <source>
        <strain evidence="2">DSM 684</strain>
    </source>
</reference>
<comment type="caution">
    <text evidence="2">The sequence shown here is derived from an EMBL/GenBank/DDBJ whole genome shotgun (WGS) entry which is preliminary data.</text>
</comment>
<dbReference type="AlphaFoldDB" id="Q1K0T0"/>
<name>Q1K0T0_DESA6</name>
<evidence type="ECO:0000259" key="1">
    <source>
        <dbReference type="Pfam" id="PF07238"/>
    </source>
</evidence>
<dbReference type="Proteomes" id="UP000005695">
    <property type="component" value="Unassembled WGS sequence"/>
</dbReference>
<organism evidence="2 3">
    <name type="scientific">Desulfuromonas acetoxidans (strain DSM 684 / 11070)</name>
    <dbReference type="NCBI Taxonomy" id="281689"/>
    <lineage>
        <taxon>Bacteria</taxon>
        <taxon>Pseudomonadati</taxon>
        <taxon>Thermodesulfobacteriota</taxon>
        <taxon>Desulfuromonadia</taxon>
        <taxon>Desulfuromonadales</taxon>
        <taxon>Desulfuromonadaceae</taxon>
        <taxon>Desulfuromonas</taxon>
    </lineage>
</organism>
<feature type="domain" description="PilZ" evidence="1">
    <location>
        <begin position="4"/>
        <end position="76"/>
    </location>
</feature>
<dbReference type="Pfam" id="PF07238">
    <property type="entry name" value="PilZ"/>
    <property type="match status" value="1"/>
</dbReference>
<evidence type="ECO:0000313" key="3">
    <source>
        <dbReference type="Proteomes" id="UP000005695"/>
    </source>
</evidence>
<keyword evidence="3" id="KW-1185">Reference proteome</keyword>
<dbReference type="EMBL" id="AAEW02000006">
    <property type="protein sequence ID" value="EAT16278.1"/>
    <property type="molecule type" value="Genomic_DNA"/>
</dbReference>
<sequence length="108" mass="12063">MVDKRRKGRVKKRLRILYGTEIPSKVGFTSDISGSGLCIKSFIVYKPGALVLMELELPNGDVARLEGRVHWARKVPPDLLRKVKHAGMGIKIVNFLSGRDAYLELCQG</sequence>
<reference evidence="2" key="1">
    <citation type="submission" date="2006-05" db="EMBL/GenBank/DDBJ databases">
        <title>Annotation of the draft genome assembly of Desulfuromonas acetoxidans DSM 684.</title>
        <authorList>
            <consortium name="US DOE Joint Genome Institute (JGI-ORNL)"/>
            <person name="Larimer F."/>
            <person name="Land M."/>
            <person name="Hauser L."/>
        </authorList>
    </citation>
    <scope>NUCLEOTIDE SEQUENCE [LARGE SCALE GENOMIC DNA]</scope>
    <source>
        <strain evidence="2">DSM 684</strain>
    </source>
</reference>
<dbReference type="Gene3D" id="2.40.10.220">
    <property type="entry name" value="predicted glycosyltransferase like domains"/>
    <property type="match status" value="1"/>
</dbReference>
<dbReference type="OrthoDB" id="5387720at2"/>